<dbReference type="InterPro" id="IPR050106">
    <property type="entry name" value="HistidinolP_aminotransfase"/>
</dbReference>
<dbReference type="Proteomes" id="UP000823849">
    <property type="component" value="Unassembled WGS sequence"/>
</dbReference>
<dbReference type="EMBL" id="DWWU01000003">
    <property type="protein sequence ID" value="HJC14311.1"/>
    <property type="molecule type" value="Genomic_DNA"/>
</dbReference>
<dbReference type="GO" id="GO:0030170">
    <property type="term" value="F:pyridoxal phosphate binding"/>
    <property type="evidence" value="ECO:0007669"/>
    <property type="project" value="InterPro"/>
</dbReference>
<keyword evidence="6" id="KW-0028">Amino-acid biosynthesis</keyword>
<dbReference type="GO" id="GO:0000105">
    <property type="term" value="P:L-histidine biosynthetic process"/>
    <property type="evidence" value="ECO:0007669"/>
    <property type="project" value="UniProtKB-UniRule"/>
</dbReference>
<keyword evidence="5 6" id="KW-0663">Pyridoxal phosphate</keyword>
<evidence type="ECO:0000256" key="2">
    <source>
        <dbReference type="ARBA" id="ARBA00011738"/>
    </source>
</evidence>
<dbReference type="GO" id="GO:0004400">
    <property type="term" value="F:histidinol-phosphate transaminase activity"/>
    <property type="evidence" value="ECO:0007669"/>
    <property type="project" value="UniProtKB-UniRule"/>
</dbReference>
<name>A0A9D2NA35_9FIRM</name>
<dbReference type="InterPro" id="IPR015424">
    <property type="entry name" value="PyrdxlP-dep_Trfase"/>
</dbReference>
<dbReference type="EC" id="2.6.1.9" evidence="6"/>
<evidence type="ECO:0000256" key="4">
    <source>
        <dbReference type="ARBA" id="ARBA00022679"/>
    </source>
</evidence>
<feature type="modified residue" description="N6-(pyridoxal phosphate)lysine" evidence="6">
    <location>
        <position position="225"/>
    </location>
</feature>
<dbReference type="PANTHER" id="PTHR43643">
    <property type="entry name" value="HISTIDINOL-PHOSPHATE AMINOTRANSFERASE 2"/>
    <property type="match status" value="1"/>
</dbReference>
<keyword evidence="3 6" id="KW-0032">Aminotransferase</keyword>
<evidence type="ECO:0000256" key="6">
    <source>
        <dbReference type="HAMAP-Rule" id="MF_01023"/>
    </source>
</evidence>
<protein>
    <recommendedName>
        <fullName evidence="6">Histidinol-phosphate aminotransferase</fullName>
        <ecNumber evidence="6">2.6.1.9</ecNumber>
    </recommendedName>
    <alternativeName>
        <fullName evidence="6">Imidazole acetol-phosphate transaminase</fullName>
    </alternativeName>
</protein>
<evidence type="ECO:0000313" key="8">
    <source>
        <dbReference type="EMBL" id="HJC14311.1"/>
    </source>
</evidence>
<dbReference type="CDD" id="cd00609">
    <property type="entry name" value="AAT_like"/>
    <property type="match status" value="1"/>
</dbReference>
<comment type="similarity">
    <text evidence="6">Belongs to the class-II pyridoxal-phosphate-dependent aminotransferase family. Histidinol-phosphate aminotransferase subfamily.</text>
</comment>
<dbReference type="AlphaFoldDB" id="A0A9D2NA35"/>
<keyword evidence="6" id="KW-0368">Histidine biosynthesis</keyword>
<dbReference type="HAMAP" id="MF_01023">
    <property type="entry name" value="HisC_aminotrans_2"/>
    <property type="match status" value="1"/>
</dbReference>
<evidence type="ECO:0000313" key="9">
    <source>
        <dbReference type="Proteomes" id="UP000823849"/>
    </source>
</evidence>
<evidence type="ECO:0000259" key="7">
    <source>
        <dbReference type="Pfam" id="PF00155"/>
    </source>
</evidence>
<keyword evidence="4 6" id="KW-0808">Transferase</keyword>
<dbReference type="PANTHER" id="PTHR43643:SF3">
    <property type="entry name" value="HISTIDINOL-PHOSPHATE AMINOTRANSFERASE"/>
    <property type="match status" value="1"/>
</dbReference>
<gene>
    <name evidence="6 8" type="primary">hisC</name>
    <name evidence="8" type="ORF">H9705_00580</name>
</gene>
<dbReference type="InterPro" id="IPR005861">
    <property type="entry name" value="HisP_aminotrans"/>
</dbReference>
<feature type="domain" description="Aminotransferase class I/classII large" evidence="7">
    <location>
        <begin position="30"/>
        <end position="349"/>
    </location>
</feature>
<dbReference type="InterPro" id="IPR015422">
    <property type="entry name" value="PyrdxlP-dep_Trfase_small"/>
</dbReference>
<dbReference type="InterPro" id="IPR004839">
    <property type="entry name" value="Aminotransferase_I/II_large"/>
</dbReference>
<sequence length="361" mass="40489">MEVSKLISKSLQEMPASRRQRALAKTDLSKLIHMGLNENNYGMSPKAKKALEESYAGAHYYPDFMAVELKQTIADFYRLEPENVLTGSGSSAMIDMLGLTFLDPGDEVLLGGPSYGAFQDMAWLNSGRPVEVPCTEEQKYDLKSMLEHVNEKTKMVIICNPNNPTGTYLPLPELEAFVEALPDHVLAVFDEAYMEFATKPDCRSMMDYMKSHPEKPVLILRTFSKYYAMAGLRVGYALGSADLIQAMRKCSASWNLNVCAQKAAVAAIGDQEYYLAQKEKIVTGREYLEEEMRKLGCRVYESQSNFIWFDAGMDAALLQEKMAEKGIRIGAFAMSRVSVGTIEECKLFIRYLAEILKEARG</sequence>
<evidence type="ECO:0000256" key="1">
    <source>
        <dbReference type="ARBA" id="ARBA00001933"/>
    </source>
</evidence>
<proteinExistence type="inferred from homology"/>
<dbReference type="SUPFAM" id="SSF53383">
    <property type="entry name" value="PLP-dependent transferases"/>
    <property type="match status" value="1"/>
</dbReference>
<comment type="catalytic activity">
    <reaction evidence="6">
        <text>L-histidinol phosphate + 2-oxoglutarate = 3-(imidazol-4-yl)-2-oxopropyl phosphate + L-glutamate</text>
        <dbReference type="Rhea" id="RHEA:23744"/>
        <dbReference type="ChEBI" id="CHEBI:16810"/>
        <dbReference type="ChEBI" id="CHEBI:29985"/>
        <dbReference type="ChEBI" id="CHEBI:57766"/>
        <dbReference type="ChEBI" id="CHEBI:57980"/>
        <dbReference type="EC" id="2.6.1.9"/>
    </reaction>
</comment>
<evidence type="ECO:0000256" key="5">
    <source>
        <dbReference type="ARBA" id="ARBA00022898"/>
    </source>
</evidence>
<accession>A0A9D2NA35</accession>
<comment type="cofactor">
    <cofactor evidence="1 6">
        <name>pyridoxal 5'-phosphate</name>
        <dbReference type="ChEBI" id="CHEBI:597326"/>
    </cofactor>
</comment>
<comment type="caution">
    <text evidence="8">The sequence shown here is derived from an EMBL/GenBank/DDBJ whole genome shotgun (WGS) entry which is preliminary data.</text>
</comment>
<reference evidence="8" key="2">
    <citation type="submission" date="2021-04" db="EMBL/GenBank/DDBJ databases">
        <authorList>
            <person name="Gilroy R."/>
        </authorList>
    </citation>
    <scope>NUCLEOTIDE SEQUENCE</scope>
    <source>
        <strain evidence="8">CHK185-5351</strain>
    </source>
</reference>
<reference evidence="8" key="1">
    <citation type="journal article" date="2021" name="PeerJ">
        <title>Extensive microbial diversity within the chicken gut microbiome revealed by metagenomics and culture.</title>
        <authorList>
            <person name="Gilroy R."/>
            <person name="Ravi A."/>
            <person name="Getino M."/>
            <person name="Pursley I."/>
            <person name="Horton D.L."/>
            <person name="Alikhan N.F."/>
            <person name="Baker D."/>
            <person name="Gharbi K."/>
            <person name="Hall N."/>
            <person name="Watson M."/>
            <person name="Adriaenssens E.M."/>
            <person name="Foster-Nyarko E."/>
            <person name="Jarju S."/>
            <person name="Secka A."/>
            <person name="Antonio M."/>
            <person name="Oren A."/>
            <person name="Chaudhuri R.R."/>
            <person name="La Ragione R."/>
            <person name="Hildebrand F."/>
            <person name="Pallen M.J."/>
        </authorList>
    </citation>
    <scope>NUCLEOTIDE SEQUENCE</scope>
    <source>
        <strain evidence="8">CHK185-5351</strain>
    </source>
</reference>
<comment type="subunit">
    <text evidence="2 6">Homodimer.</text>
</comment>
<dbReference type="Gene3D" id="3.90.1150.10">
    <property type="entry name" value="Aspartate Aminotransferase, domain 1"/>
    <property type="match status" value="1"/>
</dbReference>
<dbReference type="InterPro" id="IPR015421">
    <property type="entry name" value="PyrdxlP-dep_Trfase_major"/>
</dbReference>
<comment type="pathway">
    <text evidence="6">Amino-acid biosynthesis; L-histidine biosynthesis; L-histidine from 5-phospho-alpha-D-ribose 1-diphosphate: step 7/9.</text>
</comment>
<dbReference type="Pfam" id="PF00155">
    <property type="entry name" value="Aminotran_1_2"/>
    <property type="match status" value="1"/>
</dbReference>
<dbReference type="NCBIfam" id="TIGR01141">
    <property type="entry name" value="hisC"/>
    <property type="match status" value="1"/>
</dbReference>
<evidence type="ECO:0000256" key="3">
    <source>
        <dbReference type="ARBA" id="ARBA00022576"/>
    </source>
</evidence>
<organism evidence="8 9">
    <name type="scientific">Candidatus Fusicatenibacter intestinigallinarum</name>
    <dbReference type="NCBI Taxonomy" id="2838598"/>
    <lineage>
        <taxon>Bacteria</taxon>
        <taxon>Bacillati</taxon>
        <taxon>Bacillota</taxon>
        <taxon>Clostridia</taxon>
        <taxon>Lachnospirales</taxon>
        <taxon>Lachnospiraceae</taxon>
        <taxon>Fusicatenibacter</taxon>
    </lineage>
</organism>
<dbReference type="Gene3D" id="3.40.640.10">
    <property type="entry name" value="Type I PLP-dependent aspartate aminotransferase-like (Major domain)"/>
    <property type="match status" value="1"/>
</dbReference>